<dbReference type="GO" id="GO:0004831">
    <property type="term" value="F:tyrosine-tRNA ligase activity"/>
    <property type="evidence" value="ECO:0007669"/>
    <property type="project" value="UniProtKB-UniRule"/>
</dbReference>
<dbReference type="SUPFAM" id="SSF55174">
    <property type="entry name" value="Alpha-L RNA-binding motif"/>
    <property type="match status" value="1"/>
</dbReference>
<dbReference type="PRINTS" id="PR01040">
    <property type="entry name" value="TRNASYNTHTYR"/>
</dbReference>
<dbReference type="Pfam" id="PF00579">
    <property type="entry name" value="tRNA-synt_1b"/>
    <property type="match status" value="1"/>
</dbReference>
<evidence type="ECO:0000256" key="7">
    <source>
        <dbReference type="ARBA" id="ARBA00048248"/>
    </source>
</evidence>
<comment type="caution">
    <text evidence="12">The sequence shown here is derived from an EMBL/GenBank/DDBJ whole genome shotgun (WGS) entry which is preliminary data.</text>
</comment>
<dbReference type="SMART" id="SM00363">
    <property type="entry name" value="S4"/>
    <property type="match status" value="1"/>
</dbReference>
<keyword evidence="9" id="KW-0694">RNA-binding</keyword>
<evidence type="ECO:0000256" key="9">
    <source>
        <dbReference type="PROSITE-ProRule" id="PRU00182"/>
    </source>
</evidence>
<organism evidence="12 13">
    <name type="scientific">Candidatus Falkowbacteria bacterium RIFOXYC2_FULL_36_12</name>
    <dbReference type="NCBI Taxonomy" id="1798002"/>
    <lineage>
        <taxon>Bacteria</taxon>
        <taxon>Candidatus Falkowiibacteriota</taxon>
    </lineage>
</organism>
<evidence type="ECO:0000256" key="1">
    <source>
        <dbReference type="ARBA" id="ARBA00013160"/>
    </source>
</evidence>
<dbReference type="InterPro" id="IPR014729">
    <property type="entry name" value="Rossmann-like_a/b/a_fold"/>
</dbReference>
<proteinExistence type="inferred from homology"/>
<evidence type="ECO:0000313" key="13">
    <source>
        <dbReference type="Proteomes" id="UP000179001"/>
    </source>
</evidence>
<dbReference type="EMBL" id="MFGJ01000008">
    <property type="protein sequence ID" value="OGF30956.1"/>
    <property type="molecule type" value="Genomic_DNA"/>
</dbReference>
<evidence type="ECO:0000256" key="2">
    <source>
        <dbReference type="ARBA" id="ARBA00022598"/>
    </source>
</evidence>
<evidence type="ECO:0000256" key="4">
    <source>
        <dbReference type="ARBA" id="ARBA00022840"/>
    </source>
</evidence>
<comment type="similarity">
    <text evidence="10">Belongs to the class-I aminoacyl-tRNA synthetase family.</text>
</comment>
<sequence length="397" mass="45624">MKIDTDSQKIEKLLTRGVQNIYPSREFLEKRLKSGQRLTLYLGIDPTGTDLHLGHAINFMKLREFQQLGHQVIILIGSFTAMIGDPTDKSATRKPLTREQVLINAKNYKKQAEKILDFTGKNKVEIKFNHKWLDKLDFRQVIDLASNFTVQQFLERDMYQKRMKEGKPISLHEFLYPLMQGYDSVAMDVDGEVGGNDQTFNMLAGRDLMKSLGMKEKFVLTNKLLTDPSGIKMGKSEGNMITLADSPDDMFGKVMSWTDGMIIPGFELCTMVESVKLKLFEERLKQGENPRDLKVELAKEIVEFYFDEDRADKAEENFVQMFQKKERPDEIEEKTVSNFNIVDVLIETGLVISKSEAKRMVEQKAVKINDEIINSVEFEVKSGDVVQKGKRHFVKIK</sequence>
<feature type="domain" description="RNA-binding S4" evidence="11">
    <location>
        <begin position="340"/>
        <end position="397"/>
    </location>
</feature>
<dbReference type="InterPro" id="IPR002307">
    <property type="entry name" value="Tyr-tRNA-ligase"/>
</dbReference>
<keyword evidence="6 10" id="KW-0030">Aminoacyl-tRNA synthetase</keyword>
<dbReference type="PANTHER" id="PTHR11766">
    <property type="entry name" value="TYROSYL-TRNA SYNTHETASE"/>
    <property type="match status" value="1"/>
</dbReference>
<dbReference type="InterPro" id="IPR036986">
    <property type="entry name" value="S4_RNA-bd_sf"/>
</dbReference>
<accession>A0A1F5SWR9</accession>
<dbReference type="AlphaFoldDB" id="A0A1F5SWR9"/>
<dbReference type="CDD" id="cd00805">
    <property type="entry name" value="TyrRS_core"/>
    <property type="match status" value="1"/>
</dbReference>
<gene>
    <name evidence="12" type="ORF">A2478_00730</name>
</gene>
<dbReference type="STRING" id="1798002.A2478_00730"/>
<keyword evidence="3 10" id="KW-0547">Nucleotide-binding</keyword>
<dbReference type="Gene3D" id="1.10.240.10">
    <property type="entry name" value="Tyrosyl-Transfer RNA Synthetase"/>
    <property type="match status" value="1"/>
</dbReference>
<evidence type="ECO:0000256" key="5">
    <source>
        <dbReference type="ARBA" id="ARBA00022917"/>
    </source>
</evidence>
<dbReference type="PROSITE" id="PS50889">
    <property type="entry name" value="S4"/>
    <property type="match status" value="1"/>
</dbReference>
<reference evidence="12 13" key="1">
    <citation type="journal article" date="2016" name="Nat. Commun.">
        <title>Thousands of microbial genomes shed light on interconnected biogeochemical processes in an aquifer system.</title>
        <authorList>
            <person name="Anantharaman K."/>
            <person name="Brown C.T."/>
            <person name="Hug L.A."/>
            <person name="Sharon I."/>
            <person name="Castelle C.J."/>
            <person name="Probst A.J."/>
            <person name="Thomas B.C."/>
            <person name="Singh A."/>
            <person name="Wilkins M.J."/>
            <person name="Karaoz U."/>
            <person name="Brodie E.L."/>
            <person name="Williams K.H."/>
            <person name="Hubbard S.S."/>
            <person name="Banfield J.F."/>
        </authorList>
    </citation>
    <scope>NUCLEOTIDE SEQUENCE [LARGE SCALE GENOMIC DNA]</scope>
</reference>
<dbReference type="SUPFAM" id="SSF52374">
    <property type="entry name" value="Nucleotidylyl transferase"/>
    <property type="match status" value="1"/>
</dbReference>
<dbReference type="NCBIfam" id="TIGR00234">
    <property type="entry name" value="tyrS"/>
    <property type="match status" value="1"/>
</dbReference>
<dbReference type="EC" id="6.1.1.1" evidence="1 8"/>
<dbReference type="Pfam" id="PF01479">
    <property type="entry name" value="S4"/>
    <property type="match status" value="1"/>
</dbReference>
<dbReference type="Gene3D" id="3.10.290.10">
    <property type="entry name" value="RNA-binding S4 domain"/>
    <property type="match status" value="1"/>
</dbReference>
<dbReference type="InterPro" id="IPR024088">
    <property type="entry name" value="Tyr-tRNA-ligase_bac-type"/>
</dbReference>
<evidence type="ECO:0000256" key="3">
    <source>
        <dbReference type="ARBA" id="ARBA00022741"/>
    </source>
</evidence>
<dbReference type="GO" id="GO:0003723">
    <property type="term" value="F:RNA binding"/>
    <property type="evidence" value="ECO:0007669"/>
    <property type="project" value="UniProtKB-KW"/>
</dbReference>
<dbReference type="GO" id="GO:0005524">
    <property type="term" value="F:ATP binding"/>
    <property type="evidence" value="ECO:0007669"/>
    <property type="project" value="UniProtKB-KW"/>
</dbReference>
<name>A0A1F5SWR9_9BACT</name>
<dbReference type="GO" id="GO:0005829">
    <property type="term" value="C:cytosol"/>
    <property type="evidence" value="ECO:0007669"/>
    <property type="project" value="TreeGrafter"/>
</dbReference>
<dbReference type="Proteomes" id="UP000179001">
    <property type="component" value="Unassembled WGS sequence"/>
</dbReference>
<comment type="catalytic activity">
    <reaction evidence="7">
        <text>tRNA(Tyr) + L-tyrosine + ATP = L-tyrosyl-tRNA(Tyr) + AMP + diphosphate + H(+)</text>
        <dbReference type="Rhea" id="RHEA:10220"/>
        <dbReference type="Rhea" id="RHEA-COMP:9706"/>
        <dbReference type="Rhea" id="RHEA-COMP:9707"/>
        <dbReference type="ChEBI" id="CHEBI:15378"/>
        <dbReference type="ChEBI" id="CHEBI:30616"/>
        <dbReference type="ChEBI" id="CHEBI:33019"/>
        <dbReference type="ChEBI" id="CHEBI:58315"/>
        <dbReference type="ChEBI" id="CHEBI:78442"/>
        <dbReference type="ChEBI" id="CHEBI:78536"/>
        <dbReference type="ChEBI" id="CHEBI:456215"/>
        <dbReference type="EC" id="6.1.1.1"/>
    </reaction>
</comment>
<dbReference type="PANTHER" id="PTHR11766:SF1">
    <property type="entry name" value="TYROSINE--TRNA LIGASE"/>
    <property type="match status" value="1"/>
</dbReference>
<keyword evidence="5 10" id="KW-0648">Protein biosynthesis</keyword>
<dbReference type="GO" id="GO:0006437">
    <property type="term" value="P:tyrosyl-tRNA aminoacylation"/>
    <property type="evidence" value="ECO:0007669"/>
    <property type="project" value="UniProtKB-UniRule"/>
</dbReference>
<protein>
    <recommendedName>
        <fullName evidence="1 8">Tyrosine--tRNA ligase</fullName>
        <ecNumber evidence="1 8">6.1.1.1</ecNumber>
    </recommendedName>
</protein>
<dbReference type="Gene3D" id="3.40.50.620">
    <property type="entry name" value="HUPs"/>
    <property type="match status" value="1"/>
</dbReference>
<evidence type="ECO:0000256" key="6">
    <source>
        <dbReference type="ARBA" id="ARBA00023146"/>
    </source>
</evidence>
<dbReference type="CDD" id="cd00165">
    <property type="entry name" value="S4"/>
    <property type="match status" value="1"/>
</dbReference>
<evidence type="ECO:0000259" key="11">
    <source>
        <dbReference type="SMART" id="SM00363"/>
    </source>
</evidence>
<evidence type="ECO:0000313" key="12">
    <source>
        <dbReference type="EMBL" id="OGF30956.1"/>
    </source>
</evidence>
<dbReference type="InterPro" id="IPR002305">
    <property type="entry name" value="aa-tRNA-synth_Ic"/>
</dbReference>
<evidence type="ECO:0000256" key="10">
    <source>
        <dbReference type="RuleBase" id="RU363036"/>
    </source>
</evidence>
<dbReference type="InterPro" id="IPR002942">
    <property type="entry name" value="S4_RNA-bd"/>
</dbReference>
<evidence type="ECO:0000256" key="8">
    <source>
        <dbReference type="NCBIfam" id="TIGR00234"/>
    </source>
</evidence>
<keyword evidence="2 10" id="KW-0436">Ligase</keyword>
<keyword evidence="4 10" id="KW-0067">ATP-binding</keyword>